<dbReference type="EMBL" id="JBAKAW010000215">
    <property type="protein sequence ID" value="MEL0657417.1"/>
    <property type="molecule type" value="Genomic_DNA"/>
</dbReference>
<dbReference type="RefSeq" id="WP_341604151.1">
    <property type="nucleotide sequence ID" value="NZ_JBAKAW010000215.1"/>
</dbReference>
<keyword evidence="2" id="KW-1185">Reference proteome</keyword>
<evidence type="ECO:0000313" key="1">
    <source>
        <dbReference type="EMBL" id="MEL0657417.1"/>
    </source>
</evidence>
<name>A0ABU9H6B3_9GAMM</name>
<sequence>DDKDYVIASYTTRGALNTAFNNDGVKVLDLEKDEEATEIISDGTSLFVTYSRFDGTNTEACLLKMSTTAVLS</sequence>
<organism evidence="1 2">
    <name type="scientific">Pseudoalteromonas issachenkonii</name>
    <dbReference type="NCBI Taxonomy" id="152297"/>
    <lineage>
        <taxon>Bacteria</taxon>
        <taxon>Pseudomonadati</taxon>
        <taxon>Pseudomonadota</taxon>
        <taxon>Gammaproteobacteria</taxon>
        <taxon>Alteromonadales</taxon>
        <taxon>Pseudoalteromonadaceae</taxon>
        <taxon>Pseudoalteromonas</taxon>
    </lineage>
</organism>
<dbReference type="Proteomes" id="UP001371391">
    <property type="component" value="Unassembled WGS sequence"/>
</dbReference>
<comment type="caution">
    <text evidence="1">The sequence shown here is derived from an EMBL/GenBank/DDBJ whole genome shotgun (WGS) entry which is preliminary data.</text>
</comment>
<evidence type="ECO:0000313" key="2">
    <source>
        <dbReference type="Proteomes" id="UP001371391"/>
    </source>
</evidence>
<accession>A0ABU9H6B3</accession>
<reference evidence="1 2" key="1">
    <citation type="submission" date="2024-02" db="EMBL/GenBank/DDBJ databases">
        <title>Bacteria isolated from the canopy kelp, Nereocystis luetkeana.</title>
        <authorList>
            <person name="Pfister C.A."/>
            <person name="Younker I.T."/>
            <person name="Light S.H."/>
        </authorList>
    </citation>
    <scope>NUCLEOTIDE SEQUENCE [LARGE SCALE GENOMIC DNA]</scope>
    <source>
        <strain evidence="1 2">TI.1.03</strain>
    </source>
</reference>
<proteinExistence type="predicted"/>
<gene>
    <name evidence="1" type="ORF">V6257_20735</name>
</gene>
<feature type="non-terminal residue" evidence="1">
    <location>
        <position position="72"/>
    </location>
</feature>
<feature type="non-terminal residue" evidence="1">
    <location>
        <position position="1"/>
    </location>
</feature>
<protein>
    <submittedName>
        <fullName evidence="1">Uncharacterized protein</fullName>
    </submittedName>
</protein>